<dbReference type="Gene3D" id="3.40.430.10">
    <property type="entry name" value="Dihydrofolate Reductase, subunit A"/>
    <property type="match status" value="1"/>
</dbReference>
<dbReference type="Proteomes" id="UP001612415">
    <property type="component" value="Unassembled WGS sequence"/>
</dbReference>
<evidence type="ECO:0000313" key="2">
    <source>
        <dbReference type="EMBL" id="MFI5678763.1"/>
    </source>
</evidence>
<keyword evidence="3" id="KW-1185">Reference proteome</keyword>
<proteinExistence type="predicted"/>
<organism evidence="2 3">
    <name type="scientific">Streptomyces cellulosae</name>
    <dbReference type="NCBI Taxonomy" id="1968"/>
    <lineage>
        <taxon>Bacteria</taxon>
        <taxon>Bacillati</taxon>
        <taxon>Actinomycetota</taxon>
        <taxon>Actinomycetes</taxon>
        <taxon>Kitasatosporales</taxon>
        <taxon>Streptomycetaceae</taxon>
        <taxon>Streptomyces</taxon>
    </lineage>
</organism>
<feature type="domain" description="Bacterial bifunctional deaminase-reductase C-terminal" evidence="1">
    <location>
        <begin position="2"/>
        <end position="186"/>
    </location>
</feature>
<evidence type="ECO:0000313" key="3">
    <source>
        <dbReference type="Proteomes" id="UP001612415"/>
    </source>
</evidence>
<comment type="caution">
    <text evidence="2">The sequence shown here is derived from an EMBL/GenBank/DDBJ whole genome shotgun (WGS) entry which is preliminary data.</text>
</comment>
<sequence>MRKIVLWMSVSLDGYIEGRDADISWHRVDDELHRHFNETAAAMGGMLHGRVMYELMAAYWPTADADPEAPPVIAEFARLWREIPKIVYSRTLERADWNATVVREVVPEEVQALKEQPGGDLCLGGADIAAAFLRHDLIDEFRVYVHPVLIGSGRPLFPQAETADPAGTLKSLRLIETRTFGNGVVLLHYER</sequence>
<name>A0ABW7Y9Z1_STRCE</name>
<gene>
    <name evidence="2" type="ORF">ACIA8P_29550</name>
</gene>
<evidence type="ECO:0000259" key="1">
    <source>
        <dbReference type="Pfam" id="PF01872"/>
    </source>
</evidence>
<dbReference type="InterPro" id="IPR024072">
    <property type="entry name" value="DHFR-like_dom_sf"/>
</dbReference>
<dbReference type="Pfam" id="PF01872">
    <property type="entry name" value="RibD_C"/>
    <property type="match status" value="1"/>
</dbReference>
<accession>A0ABW7Y9Z1</accession>
<dbReference type="PANTHER" id="PTHR38011:SF11">
    <property type="entry name" value="2,5-DIAMINO-6-RIBOSYLAMINO-4(3H)-PYRIMIDINONE 5'-PHOSPHATE REDUCTASE"/>
    <property type="match status" value="1"/>
</dbReference>
<dbReference type="RefSeq" id="WP_398659287.1">
    <property type="nucleotide sequence ID" value="NZ_JBITDC010000012.1"/>
</dbReference>
<dbReference type="InterPro" id="IPR002734">
    <property type="entry name" value="RibDG_C"/>
</dbReference>
<dbReference type="InterPro" id="IPR050765">
    <property type="entry name" value="Riboflavin_Biosynth_HTPR"/>
</dbReference>
<protein>
    <submittedName>
        <fullName evidence="2">Dihydrofolate reductase family protein</fullName>
    </submittedName>
</protein>
<reference evidence="2 3" key="1">
    <citation type="submission" date="2024-10" db="EMBL/GenBank/DDBJ databases">
        <title>The Natural Products Discovery Center: Release of the First 8490 Sequenced Strains for Exploring Actinobacteria Biosynthetic Diversity.</title>
        <authorList>
            <person name="Kalkreuter E."/>
            <person name="Kautsar S.A."/>
            <person name="Yang D."/>
            <person name="Bader C.D."/>
            <person name="Teijaro C.N."/>
            <person name="Fluegel L."/>
            <person name="Davis C.M."/>
            <person name="Simpson J.R."/>
            <person name="Lauterbach L."/>
            <person name="Steele A.D."/>
            <person name="Gui C."/>
            <person name="Meng S."/>
            <person name="Li G."/>
            <person name="Viehrig K."/>
            <person name="Ye F."/>
            <person name="Su P."/>
            <person name="Kiefer A.F."/>
            <person name="Nichols A."/>
            <person name="Cepeda A.J."/>
            <person name="Yan W."/>
            <person name="Fan B."/>
            <person name="Jiang Y."/>
            <person name="Adhikari A."/>
            <person name="Zheng C.-J."/>
            <person name="Schuster L."/>
            <person name="Cowan T.M."/>
            <person name="Smanski M.J."/>
            <person name="Chevrette M.G."/>
            <person name="De Carvalho L.P.S."/>
            <person name="Shen B."/>
        </authorList>
    </citation>
    <scope>NUCLEOTIDE SEQUENCE [LARGE SCALE GENOMIC DNA]</scope>
    <source>
        <strain evidence="2 3">NPDC051599</strain>
    </source>
</reference>
<dbReference type="PANTHER" id="PTHR38011">
    <property type="entry name" value="DIHYDROFOLATE REDUCTASE FAMILY PROTEIN (AFU_ORTHOLOGUE AFUA_8G06820)"/>
    <property type="match status" value="1"/>
</dbReference>
<dbReference type="EMBL" id="JBITDC010000012">
    <property type="protein sequence ID" value="MFI5678763.1"/>
    <property type="molecule type" value="Genomic_DNA"/>
</dbReference>
<dbReference type="SUPFAM" id="SSF53597">
    <property type="entry name" value="Dihydrofolate reductase-like"/>
    <property type="match status" value="1"/>
</dbReference>